<dbReference type="AlphaFoldDB" id="A0A2S3ZZB0"/>
<dbReference type="Proteomes" id="UP000237061">
    <property type="component" value="Unassembled WGS sequence"/>
</dbReference>
<keyword evidence="3" id="KW-1185">Reference proteome</keyword>
<evidence type="ECO:0000313" key="3">
    <source>
        <dbReference type="Proteomes" id="UP000237061"/>
    </source>
</evidence>
<evidence type="ECO:0000256" key="1">
    <source>
        <dbReference type="SAM" id="MobiDB-lite"/>
    </source>
</evidence>
<dbReference type="RefSeq" id="WP_103464961.1">
    <property type="nucleotide sequence ID" value="NZ_PPXC01000004.1"/>
</dbReference>
<gene>
    <name evidence="2" type="ORF">CVS27_06725</name>
</gene>
<evidence type="ECO:0000313" key="2">
    <source>
        <dbReference type="EMBL" id="POH74252.1"/>
    </source>
</evidence>
<organism evidence="2 3">
    <name type="scientific">Arthrobacter glacialis</name>
    <dbReference type="NCBI Taxonomy" id="1664"/>
    <lineage>
        <taxon>Bacteria</taxon>
        <taxon>Bacillati</taxon>
        <taxon>Actinomycetota</taxon>
        <taxon>Actinomycetes</taxon>
        <taxon>Micrococcales</taxon>
        <taxon>Micrococcaceae</taxon>
        <taxon>Arthrobacter</taxon>
    </lineage>
</organism>
<comment type="caution">
    <text evidence="2">The sequence shown here is derived from an EMBL/GenBank/DDBJ whole genome shotgun (WGS) entry which is preliminary data.</text>
</comment>
<feature type="region of interest" description="Disordered" evidence="1">
    <location>
        <begin position="257"/>
        <end position="279"/>
    </location>
</feature>
<proteinExistence type="predicted"/>
<sequence length="279" mass="29417">MAAVREQLFASTFWGIRRPKVALTAGHFVIRLNDPALAFGVDSASDLLECYRRLIAAMEHLQGPILGHIYISLNWQPVGDAIGEPVAETSTPTVHVFLHGDGLLAASSVLQQPAHDRVVYGGPADADSALRQALRSQPSPVAPAPAPALPTLPGANFRIAELGDVQWTATPEPPTSTLRNLGVEGILDLAATLESLHTRSVPPFSGATLWACEQWDAGDKAAMGEGGAATINIFGRRHGGSQNPVADFVRSGALEIPAAGPSTHRPPQDRSARHGPLGR</sequence>
<name>A0A2S3ZZB0_ARTGL</name>
<protein>
    <submittedName>
        <fullName evidence="2">Uncharacterized protein</fullName>
    </submittedName>
</protein>
<dbReference type="EMBL" id="PPXC01000004">
    <property type="protein sequence ID" value="POH74252.1"/>
    <property type="molecule type" value="Genomic_DNA"/>
</dbReference>
<reference evidence="2 3" key="1">
    <citation type="submission" date="2018-01" db="EMBL/GenBank/DDBJ databases">
        <title>Arthrobacter sp. nov., from glaciers in China.</title>
        <authorList>
            <person name="Liu Q."/>
            <person name="Xin Y.-H."/>
        </authorList>
    </citation>
    <scope>NUCLEOTIDE SEQUENCE [LARGE SCALE GENOMIC DNA]</scope>
    <source>
        <strain evidence="2 3">HLT2-12-2</strain>
    </source>
</reference>
<accession>A0A2S3ZZB0</accession>